<evidence type="ECO:0000256" key="1">
    <source>
        <dbReference type="SAM" id="MobiDB-lite"/>
    </source>
</evidence>
<feature type="compositionally biased region" description="Basic and acidic residues" evidence="1">
    <location>
        <begin position="14"/>
        <end position="31"/>
    </location>
</feature>
<accession>A0A0C9QDY9</accession>
<dbReference type="EMBL" id="GBYB01001534">
    <property type="protein sequence ID" value="JAG71301.1"/>
    <property type="molecule type" value="Transcribed_RNA"/>
</dbReference>
<dbReference type="EMBL" id="GBYB01014510">
    <property type="protein sequence ID" value="JAG84277.1"/>
    <property type="molecule type" value="Transcribed_RNA"/>
</dbReference>
<reference evidence="2" key="1">
    <citation type="submission" date="2015-01" db="EMBL/GenBank/DDBJ databases">
        <title>Transcriptome Assembly of Fopius arisanus.</title>
        <authorList>
            <person name="Geib S."/>
        </authorList>
    </citation>
    <scope>NUCLEOTIDE SEQUENCE</scope>
</reference>
<organism evidence="2">
    <name type="scientific">Fopius arisanus</name>
    <dbReference type="NCBI Taxonomy" id="64838"/>
    <lineage>
        <taxon>Eukaryota</taxon>
        <taxon>Metazoa</taxon>
        <taxon>Ecdysozoa</taxon>
        <taxon>Arthropoda</taxon>
        <taxon>Hexapoda</taxon>
        <taxon>Insecta</taxon>
        <taxon>Pterygota</taxon>
        <taxon>Neoptera</taxon>
        <taxon>Endopterygota</taxon>
        <taxon>Hymenoptera</taxon>
        <taxon>Apocrita</taxon>
        <taxon>Ichneumonoidea</taxon>
        <taxon>Braconidae</taxon>
        <taxon>Opiinae</taxon>
        <taxon>Fopius</taxon>
    </lineage>
</organism>
<sequence>MSWDAHLNSGGPADEGRQNENPETKISEEKPKIKRYRNKHMKLFPELYRSDVSINPSYTGLKTLPYYVVCRRRVQKTRKQITRQLNWEIKHMAMMQTYALGGVRIDRTFSIGFPQDALLIPDFATDKERRRINELVGTR</sequence>
<evidence type="ECO:0000313" key="3">
    <source>
        <dbReference type="EMBL" id="JAG84277.1"/>
    </source>
</evidence>
<protein>
    <submittedName>
        <fullName evidence="3">WDFY4_0 protein</fullName>
    </submittedName>
    <submittedName>
        <fullName evidence="2">WDFY4_1 protein</fullName>
    </submittedName>
</protein>
<dbReference type="AlphaFoldDB" id="A0A0C9QDY9"/>
<dbReference type="Pfam" id="PF16037">
    <property type="entry name" value="DUF4790"/>
    <property type="match status" value="1"/>
</dbReference>
<feature type="region of interest" description="Disordered" evidence="1">
    <location>
        <begin position="1"/>
        <end position="34"/>
    </location>
</feature>
<dbReference type="InterPro" id="IPR032004">
    <property type="entry name" value="DUF4790"/>
</dbReference>
<evidence type="ECO:0000313" key="2">
    <source>
        <dbReference type="EMBL" id="JAG71301.1"/>
    </source>
</evidence>
<name>A0A0C9QDY9_9HYME</name>
<proteinExistence type="predicted"/>
<gene>
    <name evidence="2" type="primary">WDFY4_1</name>
    <name evidence="3" type="synonym">WDFY4_0</name>
    <name evidence="2" type="ORF">g.11072</name>
    <name evidence="3" type="ORF">g.11073</name>
</gene>